<reference evidence="2 3" key="1">
    <citation type="journal article" date="2016" name="Mol. Biol. Evol.">
        <title>Comparative Genomics of Early-Diverging Mushroom-Forming Fungi Provides Insights into the Origins of Lignocellulose Decay Capabilities.</title>
        <authorList>
            <person name="Nagy L.G."/>
            <person name="Riley R."/>
            <person name="Tritt A."/>
            <person name="Adam C."/>
            <person name="Daum C."/>
            <person name="Floudas D."/>
            <person name="Sun H."/>
            <person name="Yadav J.S."/>
            <person name="Pangilinan J."/>
            <person name="Larsson K.H."/>
            <person name="Matsuura K."/>
            <person name="Barry K."/>
            <person name="Labutti K."/>
            <person name="Kuo R."/>
            <person name="Ohm R.A."/>
            <person name="Bhattacharya S.S."/>
            <person name="Shirouzu T."/>
            <person name="Yoshinaga Y."/>
            <person name="Martin F.M."/>
            <person name="Grigoriev I.V."/>
            <person name="Hibbett D.S."/>
        </authorList>
    </citation>
    <scope>NUCLEOTIDE SEQUENCE [LARGE SCALE GENOMIC DNA]</scope>
    <source>
        <strain evidence="2 3">TUFC12733</strain>
    </source>
</reference>
<evidence type="ECO:0000313" key="2">
    <source>
        <dbReference type="EMBL" id="KZO93952.1"/>
    </source>
</evidence>
<feature type="compositionally biased region" description="Basic residues" evidence="1">
    <location>
        <begin position="111"/>
        <end position="130"/>
    </location>
</feature>
<accession>A0A167JVF4</accession>
<name>A0A167JVF4_CALVF</name>
<dbReference type="STRING" id="1330018.A0A167JVF4"/>
<keyword evidence="3" id="KW-1185">Reference proteome</keyword>
<dbReference type="EMBL" id="KV417298">
    <property type="protein sequence ID" value="KZO93952.1"/>
    <property type="molecule type" value="Genomic_DNA"/>
</dbReference>
<evidence type="ECO:0000313" key="3">
    <source>
        <dbReference type="Proteomes" id="UP000076738"/>
    </source>
</evidence>
<feature type="region of interest" description="Disordered" evidence="1">
    <location>
        <begin position="102"/>
        <end position="130"/>
    </location>
</feature>
<dbReference type="AlphaFoldDB" id="A0A167JVF4"/>
<protein>
    <submittedName>
        <fullName evidence="2">Uncharacterized protein</fullName>
    </submittedName>
</protein>
<sequence length="130" mass="15250">MYEPAIDIRSIVRICEERSGTKPFFKGKDYVDQRNERLFDLAWPFRRALQSFGARLPRRNIFSLPINARISFQSVHPCENPSQSTCAQKLWFDPARRISCEKTPGTPVPRRVARRGGRARLRPAFHRREH</sequence>
<organism evidence="2 3">
    <name type="scientific">Calocera viscosa (strain TUFC12733)</name>
    <dbReference type="NCBI Taxonomy" id="1330018"/>
    <lineage>
        <taxon>Eukaryota</taxon>
        <taxon>Fungi</taxon>
        <taxon>Dikarya</taxon>
        <taxon>Basidiomycota</taxon>
        <taxon>Agaricomycotina</taxon>
        <taxon>Dacrymycetes</taxon>
        <taxon>Dacrymycetales</taxon>
        <taxon>Dacrymycetaceae</taxon>
        <taxon>Calocera</taxon>
    </lineage>
</organism>
<proteinExistence type="predicted"/>
<evidence type="ECO:0000256" key="1">
    <source>
        <dbReference type="SAM" id="MobiDB-lite"/>
    </source>
</evidence>
<dbReference type="Proteomes" id="UP000076738">
    <property type="component" value="Unassembled WGS sequence"/>
</dbReference>
<gene>
    <name evidence="2" type="ORF">CALVIDRAFT_485141</name>
</gene>
<dbReference type="Gene3D" id="1.10.510.10">
    <property type="entry name" value="Transferase(Phosphotransferase) domain 1"/>
    <property type="match status" value="1"/>
</dbReference>